<dbReference type="AlphaFoldDB" id="A0A7J8FI66"/>
<proteinExistence type="predicted"/>
<gene>
    <name evidence="1" type="ORF">HJG63_011915</name>
</gene>
<dbReference type="EMBL" id="JACASE010000007">
    <property type="protein sequence ID" value="KAF6447454.1"/>
    <property type="molecule type" value="Genomic_DNA"/>
</dbReference>
<dbReference type="Proteomes" id="UP000593571">
    <property type="component" value="Unassembled WGS sequence"/>
</dbReference>
<organism evidence="1 2">
    <name type="scientific">Rousettus aegyptiacus</name>
    <name type="common">Egyptian fruit bat</name>
    <name type="synonym">Pteropus aegyptiacus</name>
    <dbReference type="NCBI Taxonomy" id="9407"/>
    <lineage>
        <taxon>Eukaryota</taxon>
        <taxon>Metazoa</taxon>
        <taxon>Chordata</taxon>
        <taxon>Craniata</taxon>
        <taxon>Vertebrata</taxon>
        <taxon>Euteleostomi</taxon>
        <taxon>Mammalia</taxon>
        <taxon>Eutheria</taxon>
        <taxon>Laurasiatheria</taxon>
        <taxon>Chiroptera</taxon>
        <taxon>Yinpterochiroptera</taxon>
        <taxon>Pteropodoidea</taxon>
        <taxon>Pteropodidae</taxon>
        <taxon>Rousettinae</taxon>
        <taxon>Rousettus</taxon>
    </lineage>
</organism>
<protein>
    <submittedName>
        <fullName evidence="1">Uncharacterized protein</fullName>
    </submittedName>
</protein>
<reference evidence="1 2" key="1">
    <citation type="journal article" date="2020" name="Nature">
        <title>Six reference-quality genomes reveal evolution of bat adaptations.</title>
        <authorList>
            <person name="Jebb D."/>
            <person name="Huang Z."/>
            <person name="Pippel M."/>
            <person name="Hughes G.M."/>
            <person name="Lavrichenko K."/>
            <person name="Devanna P."/>
            <person name="Winkler S."/>
            <person name="Jermiin L.S."/>
            <person name="Skirmuntt E.C."/>
            <person name="Katzourakis A."/>
            <person name="Burkitt-Gray L."/>
            <person name="Ray D.A."/>
            <person name="Sullivan K.A.M."/>
            <person name="Roscito J.G."/>
            <person name="Kirilenko B.M."/>
            <person name="Davalos L.M."/>
            <person name="Corthals A.P."/>
            <person name="Power M.L."/>
            <person name="Jones G."/>
            <person name="Ransome R.D."/>
            <person name="Dechmann D.K.N."/>
            <person name="Locatelli A.G."/>
            <person name="Puechmaille S.J."/>
            <person name="Fedrigo O."/>
            <person name="Jarvis E.D."/>
            <person name="Hiller M."/>
            <person name="Vernes S.C."/>
            <person name="Myers E.W."/>
            <person name="Teeling E.C."/>
        </authorList>
    </citation>
    <scope>NUCLEOTIDE SEQUENCE [LARGE SCALE GENOMIC DNA]</scope>
    <source>
        <strain evidence="1">MRouAeg1</strain>
        <tissue evidence="1">Muscle</tissue>
    </source>
</reference>
<comment type="caution">
    <text evidence="1">The sequence shown here is derived from an EMBL/GenBank/DDBJ whole genome shotgun (WGS) entry which is preliminary data.</text>
</comment>
<sequence>MFFFSSRSHRVLTGKGSWPEMPGQFSNLTDELSEAQSGKVTHPRSHSGLVATQDSKMRTLALHCISLAALFLFPGSQMDSSLFPLQESAHLWSSVGVCWSLCFPATQTLPCSPGTLSRLWSPLHLAGSLVLSLLIQNRNRFSLLLMLSCSVEKRGDLQCLSKLKVRMPLDLEILPPRFIL</sequence>
<accession>A0A7J8FI66</accession>
<evidence type="ECO:0000313" key="1">
    <source>
        <dbReference type="EMBL" id="KAF6447454.1"/>
    </source>
</evidence>
<evidence type="ECO:0000313" key="2">
    <source>
        <dbReference type="Proteomes" id="UP000593571"/>
    </source>
</evidence>
<name>A0A7J8FI66_ROUAE</name>
<keyword evidence="2" id="KW-1185">Reference proteome</keyword>